<sequence>MQRVVIIGAGPTGLGAAYRLHQLGISRSNTQVVILEEQEKPGGLSLSFRDDAGFLWDLGGHVVFSHYIYFDKVLEEAVQNWTMHKRAAFAYMMGSSGARRFIPYPVQENVLAMDRVDSERILKDIQGFNRSRTRKPGNFDEWLVDTFGEELCRFFMSKYNRKVWTVDPKEMNYEWIGERVAVPSVERIKKNKRLKDSEWGPNRNFRFPRYNGTGGIWQSVADLLPRSWFHFENRVVQLNIDKKILTVASKDGAKYSLSYDVLISTAPLDLLVTMDSSGRHGKKKAIARQLVYTRTHVVGIGLTGQPPQSLLDKSWIYFPDPDSPFYRVTLFSKYSKDHVPDSEKYWSLLCETAEHVSRASNATRWTRSTIIQSTVSALMEYGFITLEQIVSRWHRQLDHGYPVPSLHREQLLASLQGWLQSHDIFSRGRFGGWRYEVGNQDHALMQGVEVVDYLLRGTPEETY</sequence>
<protein>
    <recommendedName>
        <fullName evidence="1">Amine oxidase domain-containing protein</fullName>
    </recommendedName>
</protein>
<dbReference type="InterPro" id="IPR036188">
    <property type="entry name" value="FAD/NAD-bd_sf"/>
</dbReference>
<dbReference type="STRING" id="45351.A7SWF1"/>
<evidence type="ECO:0000313" key="3">
    <source>
        <dbReference type="Proteomes" id="UP000001593"/>
    </source>
</evidence>
<gene>
    <name evidence="2" type="ORF">NEMVEDRAFT_v1g135228</name>
</gene>
<evidence type="ECO:0000313" key="2">
    <source>
        <dbReference type="EMBL" id="EDO31968.1"/>
    </source>
</evidence>
<dbReference type="AlphaFoldDB" id="A7SWF1"/>
<dbReference type="InterPro" id="IPR002937">
    <property type="entry name" value="Amino_oxidase"/>
</dbReference>
<dbReference type="PANTHER" id="PTHR43734:SF4">
    <property type="entry name" value="AMINE OXIDASE DOMAIN-CONTAINING PROTEIN"/>
    <property type="match status" value="1"/>
</dbReference>
<dbReference type="GO" id="GO:0016491">
    <property type="term" value="F:oxidoreductase activity"/>
    <property type="evidence" value="ECO:0000318"/>
    <property type="project" value="GO_Central"/>
</dbReference>
<feature type="non-terminal residue" evidence="2">
    <location>
        <position position="463"/>
    </location>
</feature>
<organism evidence="2 3">
    <name type="scientific">Nematostella vectensis</name>
    <name type="common">Starlet sea anemone</name>
    <dbReference type="NCBI Taxonomy" id="45351"/>
    <lineage>
        <taxon>Eukaryota</taxon>
        <taxon>Metazoa</taxon>
        <taxon>Cnidaria</taxon>
        <taxon>Anthozoa</taxon>
        <taxon>Hexacorallia</taxon>
        <taxon>Actiniaria</taxon>
        <taxon>Edwardsiidae</taxon>
        <taxon>Nematostella</taxon>
    </lineage>
</organism>
<dbReference type="EMBL" id="DS469858">
    <property type="protein sequence ID" value="EDO31968.1"/>
    <property type="molecule type" value="Genomic_DNA"/>
</dbReference>
<keyword evidence="3" id="KW-1185">Reference proteome</keyword>
<dbReference type="PhylomeDB" id="A7SWF1"/>
<reference evidence="2 3" key="1">
    <citation type="journal article" date="2007" name="Science">
        <title>Sea anemone genome reveals ancestral eumetazoan gene repertoire and genomic organization.</title>
        <authorList>
            <person name="Putnam N.H."/>
            <person name="Srivastava M."/>
            <person name="Hellsten U."/>
            <person name="Dirks B."/>
            <person name="Chapman J."/>
            <person name="Salamov A."/>
            <person name="Terry A."/>
            <person name="Shapiro H."/>
            <person name="Lindquist E."/>
            <person name="Kapitonov V.V."/>
            <person name="Jurka J."/>
            <person name="Genikhovich G."/>
            <person name="Grigoriev I.V."/>
            <person name="Lucas S.M."/>
            <person name="Steele R.E."/>
            <person name="Finnerty J.R."/>
            <person name="Technau U."/>
            <person name="Martindale M.Q."/>
            <person name="Rokhsar D.S."/>
        </authorList>
    </citation>
    <scope>NUCLEOTIDE SEQUENCE [LARGE SCALE GENOMIC DNA]</scope>
    <source>
        <strain evidence="3">CH2 X CH6</strain>
    </source>
</reference>
<dbReference type="PANTHER" id="PTHR43734">
    <property type="entry name" value="PHYTOENE DESATURASE"/>
    <property type="match status" value="1"/>
</dbReference>
<dbReference type="GO" id="GO:0070592">
    <property type="term" value="P:cell wall polysaccharide biosynthetic process"/>
    <property type="evidence" value="ECO:0000318"/>
    <property type="project" value="GO_Central"/>
</dbReference>
<dbReference type="Pfam" id="PF01593">
    <property type="entry name" value="Amino_oxidase"/>
    <property type="match status" value="1"/>
</dbReference>
<dbReference type="InParanoid" id="A7SWF1"/>
<accession>A7SWF1</accession>
<dbReference type="Proteomes" id="UP000001593">
    <property type="component" value="Unassembled WGS sequence"/>
</dbReference>
<dbReference type="eggNOG" id="ENOG502QQ27">
    <property type="taxonomic scope" value="Eukaryota"/>
</dbReference>
<dbReference type="Gene3D" id="3.50.50.60">
    <property type="entry name" value="FAD/NAD(P)-binding domain"/>
    <property type="match status" value="1"/>
</dbReference>
<dbReference type="HOGENOM" id="CLU_026719_0_0_1"/>
<dbReference type="OMA" id="DGPSWMI"/>
<name>A7SWF1_NEMVE</name>
<proteinExistence type="predicted"/>
<dbReference type="OrthoDB" id="38045at2759"/>
<feature type="domain" description="Amine oxidase" evidence="1">
    <location>
        <begin position="12"/>
        <end position="331"/>
    </location>
</feature>
<evidence type="ECO:0000259" key="1">
    <source>
        <dbReference type="Pfam" id="PF01593"/>
    </source>
</evidence>
<dbReference type="SUPFAM" id="SSF51905">
    <property type="entry name" value="FAD/NAD(P)-binding domain"/>
    <property type="match status" value="1"/>
</dbReference>
<dbReference type="KEGG" id="nve:5502949"/>